<evidence type="ECO:0000313" key="2">
    <source>
        <dbReference type="Proteomes" id="UP000240760"/>
    </source>
</evidence>
<dbReference type="AlphaFoldDB" id="A0A2T4C5S0"/>
<keyword evidence="2" id="KW-1185">Reference proteome</keyword>
<sequence length="153" mass="17158">MQGEVCSVCLKVAESQLSAIWRLEVGIMHNLISLIPDQAQRSANKALQSFIKETCNLWISLGSLKPTLEKLIAEASTVGPKRETVAYIKVTVWAFLLQKLRSKLLLLLLNKYTNALGLQLLPLFPSAYRHHTLDNNLSVSVRMQSQIVAESYH</sequence>
<gene>
    <name evidence="1" type="ORF">M440DRAFT_306795</name>
</gene>
<evidence type="ECO:0000313" key="1">
    <source>
        <dbReference type="EMBL" id="PTB76917.1"/>
    </source>
</evidence>
<protein>
    <submittedName>
        <fullName evidence="1">Uncharacterized protein</fullName>
    </submittedName>
</protein>
<proteinExistence type="predicted"/>
<name>A0A2T4C5S0_TRILO</name>
<accession>A0A2T4C5S0</accession>
<reference evidence="1 2" key="1">
    <citation type="submission" date="2016-07" db="EMBL/GenBank/DDBJ databases">
        <title>Multiple horizontal gene transfer events from other fungi enriched the ability of initially mycotrophic Trichoderma (Ascomycota) to feed on dead plant biomass.</title>
        <authorList>
            <consortium name="DOE Joint Genome Institute"/>
            <person name="Aerts A."/>
            <person name="Atanasova L."/>
            <person name="Chenthamara K."/>
            <person name="Zhang J."/>
            <person name="Grujic M."/>
            <person name="Henrissat B."/>
            <person name="Kuo A."/>
            <person name="Salamov A."/>
            <person name="Lipzen A."/>
            <person name="Labutti K."/>
            <person name="Barry K."/>
            <person name="Miao Y."/>
            <person name="Rahimi M.J."/>
            <person name="Shen Q."/>
            <person name="Grigoriev I.V."/>
            <person name="Kubicek C.P."/>
            <person name="Druzhinina I.S."/>
        </authorList>
    </citation>
    <scope>NUCLEOTIDE SEQUENCE [LARGE SCALE GENOMIC DNA]</scope>
    <source>
        <strain evidence="1 2">ATCC 18648</strain>
    </source>
</reference>
<dbReference type="EMBL" id="KZ679131">
    <property type="protein sequence ID" value="PTB76917.1"/>
    <property type="molecule type" value="Genomic_DNA"/>
</dbReference>
<dbReference type="Proteomes" id="UP000240760">
    <property type="component" value="Unassembled WGS sequence"/>
</dbReference>
<organism evidence="1 2">
    <name type="scientific">Trichoderma longibrachiatum ATCC 18648</name>
    <dbReference type="NCBI Taxonomy" id="983965"/>
    <lineage>
        <taxon>Eukaryota</taxon>
        <taxon>Fungi</taxon>
        <taxon>Dikarya</taxon>
        <taxon>Ascomycota</taxon>
        <taxon>Pezizomycotina</taxon>
        <taxon>Sordariomycetes</taxon>
        <taxon>Hypocreomycetidae</taxon>
        <taxon>Hypocreales</taxon>
        <taxon>Hypocreaceae</taxon>
        <taxon>Trichoderma</taxon>
    </lineage>
</organism>